<reference evidence="3 4" key="1">
    <citation type="submission" date="2023-11" db="EMBL/GenBank/DDBJ databases">
        <title>MicrobeMod: A computational toolkit for identifying prokaryotic methylation and restriction-modification with nanopore sequencing.</title>
        <authorList>
            <person name="Crits-Christoph A."/>
            <person name="Kang S.C."/>
            <person name="Lee H."/>
            <person name="Ostrov N."/>
        </authorList>
    </citation>
    <scope>NUCLEOTIDE SEQUENCE [LARGE SCALE GENOMIC DNA]</scope>
    <source>
        <strain evidence="3 4">DSMZ 16071</strain>
    </source>
</reference>
<dbReference type="GO" id="GO:0032259">
    <property type="term" value="P:methylation"/>
    <property type="evidence" value="ECO:0007669"/>
    <property type="project" value="UniProtKB-KW"/>
</dbReference>
<accession>A0ABZ0X4N8</accession>
<dbReference type="RefSeq" id="WP_018623464.1">
    <property type="nucleotide sequence ID" value="NZ_CP140158.1"/>
</dbReference>
<protein>
    <submittedName>
        <fullName evidence="3">N-6 DNA methylase</fullName>
    </submittedName>
</protein>
<keyword evidence="4" id="KW-1185">Reference proteome</keyword>
<evidence type="ECO:0000313" key="4">
    <source>
        <dbReference type="Proteomes" id="UP001324185"/>
    </source>
</evidence>
<evidence type="ECO:0000256" key="1">
    <source>
        <dbReference type="ARBA" id="ARBA00006594"/>
    </source>
</evidence>
<evidence type="ECO:0000259" key="2">
    <source>
        <dbReference type="Pfam" id="PF02384"/>
    </source>
</evidence>
<dbReference type="InterPro" id="IPR003356">
    <property type="entry name" value="DNA_methylase_A-5"/>
</dbReference>
<dbReference type="Pfam" id="PF02384">
    <property type="entry name" value="N6_Mtase"/>
    <property type="match status" value="1"/>
</dbReference>
<organism evidence="3 4">
    <name type="scientific">Kangiella aquimarina</name>
    <dbReference type="NCBI Taxonomy" id="261965"/>
    <lineage>
        <taxon>Bacteria</taxon>
        <taxon>Pseudomonadati</taxon>
        <taxon>Pseudomonadota</taxon>
        <taxon>Gammaproteobacteria</taxon>
        <taxon>Kangiellales</taxon>
        <taxon>Kangiellaceae</taxon>
        <taxon>Kangiella</taxon>
    </lineage>
</organism>
<dbReference type="GO" id="GO:0008168">
    <property type="term" value="F:methyltransferase activity"/>
    <property type="evidence" value="ECO:0007669"/>
    <property type="project" value="UniProtKB-KW"/>
</dbReference>
<name>A0ABZ0X4N8_9GAMM</name>
<proteinExistence type="inferred from homology"/>
<dbReference type="InterPro" id="IPR029063">
    <property type="entry name" value="SAM-dependent_MTases_sf"/>
</dbReference>
<dbReference type="SUPFAM" id="SSF53335">
    <property type="entry name" value="S-adenosyl-L-methionine-dependent methyltransferases"/>
    <property type="match status" value="1"/>
</dbReference>
<dbReference type="PRINTS" id="PR00507">
    <property type="entry name" value="N12N6MTFRASE"/>
</dbReference>
<keyword evidence="3" id="KW-0808">Transferase</keyword>
<dbReference type="Gene3D" id="3.40.50.150">
    <property type="entry name" value="Vaccinia Virus protein VP39"/>
    <property type="match status" value="1"/>
</dbReference>
<evidence type="ECO:0000313" key="3">
    <source>
        <dbReference type="EMBL" id="WQG85480.1"/>
    </source>
</evidence>
<keyword evidence="3" id="KW-0489">Methyltransferase</keyword>
<dbReference type="EMBL" id="CP140158">
    <property type="protein sequence ID" value="WQG85480.1"/>
    <property type="molecule type" value="Genomic_DNA"/>
</dbReference>
<gene>
    <name evidence="3" type="ORF">SR900_01040</name>
</gene>
<comment type="similarity">
    <text evidence="1">Belongs to the N(4)/N(6)-methyltransferase family.</text>
</comment>
<feature type="domain" description="DNA methylase adenine-specific" evidence="2">
    <location>
        <begin position="7"/>
        <end position="202"/>
    </location>
</feature>
<sequence>MYTRTDQYFTPLLVAKELLELAEFPIPRHCVDPTCGSGNLLIAASTLYSGNIKISGIDRDIKIINSLRKAKPHWRLSVADLLNPQSMNKTSILRSKDDCDLLLLNPPFSQAKGKHVLVNFKGVSIKCSTAMGYILKSLEIFEPEYGILAIVPESLLFSEVDEASRAVLGKYYEIQVLKCLESKTFHSATVHTVAIKLVRKTKLEESLSGEFYFSSDMVKANVEIIRGGLQVHSVEEFSSDTGAQFVHTKNIKDLICGGESQKQFVSCSKKGIIKGRAILLPRVGIPKMEHIEILNFERDVHLSDCVLAIINNDKEQLENVKRIIISNWSSFKEQYKGTGAKYITLRRLRDWFKRNNIIA</sequence>
<dbReference type="Proteomes" id="UP001324185">
    <property type="component" value="Chromosome"/>
</dbReference>